<proteinExistence type="predicted"/>
<evidence type="ECO:0000256" key="3">
    <source>
        <dbReference type="ARBA" id="ARBA00022827"/>
    </source>
</evidence>
<dbReference type="GO" id="GO:0016491">
    <property type="term" value="F:oxidoreductase activity"/>
    <property type="evidence" value="ECO:0007669"/>
    <property type="project" value="InterPro"/>
</dbReference>
<dbReference type="SUPFAM" id="SSF51905">
    <property type="entry name" value="FAD/NAD(P)-binding domain"/>
    <property type="match status" value="1"/>
</dbReference>
<evidence type="ECO:0000256" key="6">
    <source>
        <dbReference type="SAM" id="Phobius"/>
    </source>
</evidence>
<keyword evidence="4" id="KW-0521">NADP</keyword>
<dbReference type="Gene3D" id="3.50.50.60">
    <property type="entry name" value="FAD/NAD(P)-binding domain"/>
    <property type="match status" value="2"/>
</dbReference>
<keyword evidence="6" id="KW-1133">Transmembrane helix</keyword>
<dbReference type="Pfam" id="PF01593">
    <property type="entry name" value="Amino_oxidase"/>
    <property type="match status" value="1"/>
</dbReference>
<sequence>MGYDVVIVGGGLGGLTAGAKLAKEGKKVFLIEQHNKPGGYATTFKRNGYTVEAGLHEMDGLDEDDIKPKIFKDLKVFDNVEFIRVPEFYRFVNERVDIVVPDNAEKAIATFIKKFPEDEQGIRKFFKVIVDLRREIWKLPREKWKVFLALPIFPLVFRNLVSYRNETVGKFLDSIVKSDDLKLVLIGNLGYYHNDPYTMSMLYYAAGQGSYYSGGGWYIKGGSQKLSDYLSRVITDNGGEVILNHLATKILTENNRAIGVEYTKKVPENSEGLKVFARNIIANAAIPNVANHLLSPKASRRLRSQIENWEIACSILTVYLGFKKPVKELGNKHYSTFAFHPSVQKQSDILKNSKADFRTRPFCFVDYSQIDSGLAPEGKSLSVIATYDYISDWENLSQQEYRAKKEEVAQIFIARLDDLIPGIKKEVEYYEVSTSKTMRRYTLNPEGTAYGYAEIPRQAGMRRIRQKSPIKNLHFASAWTFLGGGFTGVIASGYFCAEDILRE</sequence>
<keyword evidence="2" id="KW-0732">Signal</keyword>
<evidence type="ECO:0000256" key="2">
    <source>
        <dbReference type="ARBA" id="ARBA00022729"/>
    </source>
</evidence>
<keyword evidence="6" id="KW-0472">Membrane</keyword>
<dbReference type="PANTHER" id="PTHR46091">
    <property type="entry name" value="BLR7054 PROTEIN"/>
    <property type="match status" value="1"/>
</dbReference>
<dbReference type="OrthoDB" id="9789468at2"/>
<feature type="domain" description="Amine oxidase" evidence="7">
    <location>
        <begin position="12"/>
        <end position="501"/>
    </location>
</feature>
<keyword evidence="3" id="KW-0274">FAD</keyword>
<keyword evidence="5" id="KW-0520">NAD</keyword>
<dbReference type="InterPro" id="IPR052206">
    <property type="entry name" value="Retinol_saturase"/>
</dbReference>
<evidence type="ECO:0000256" key="5">
    <source>
        <dbReference type="ARBA" id="ARBA00023027"/>
    </source>
</evidence>
<dbReference type="InterPro" id="IPR036188">
    <property type="entry name" value="FAD/NAD-bd_sf"/>
</dbReference>
<feature type="transmembrane region" description="Helical" evidence="6">
    <location>
        <begin position="473"/>
        <end position="497"/>
    </location>
</feature>
<dbReference type="EMBL" id="OUUY01000108">
    <property type="protein sequence ID" value="SPQ01529.1"/>
    <property type="molecule type" value="Genomic_DNA"/>
</dbReference>
<dbReference type="InterPro" id="IPR002937">
    <property type="entry name" value="Amino_oxidase"/>
</dbReference>
<name>A0A2U3QJI4_9BACT</name>
<keyword evidence="9" id="KW-1185">Reference proteome</keyword>
<accession>A0A2U3QJI4</accession>
<organism evidence="8 9">
    <name type="scientific">Candidatus Sulfobium mesophilum</name>
    <dbReference type="NCBI Taxonomy" id="2016548"/>
    <lineage>
        <taxon>Bacteria</taxon>
        <taxon>Pseudomonadati</taxon>
        <taxon>Nitrospirota</taxon>
        <taxon>Nitrospiria</taxon>
        <taxon>Nitrospirales</taxon>
        <taxon>Nitrospiraceae</taxon>
        <taxon>Candidatus Sulfobium</taxon>
    </lineage>
</organism>
<dbReference type="Proteomes" id="UP000245125">
    <property type="component" value="Unassembled WGS sequence"/>
</dbReference>
<evidence type="ECO:0000256" key="1">
    <source>
        <dbReference type="ARBA" id="ARBA00022630"/>
    </source>
</evidence>
<evidence type="ECO:0000256" key="4">
    <source>
        <dbReference type="ARBA" id="ARBA00022857"/>
    </source>
</evidence>
<reference evidence="9" key="1">
    <citation type="submission" date="2018-03" db="EMBL/GenBank/DDBJ databases">
        <authorList>
            <person name="Zecchin S."/>
        </authorList>
    </citation>
    <scope>NUCLEOTIDE SEQUENCE [LARGE SCALE GENOMIC DNA]</scope>
</reference>
<protein>
    <recommendedName>
        <fullName evidence="7">Amine oxidase domain-containing protein</fullName>
    </recommendedName>
</protein>
<gene>
    <name evidence="8" type="ORF">NBG4_60005</name>
</gene>
<keyword evidence="6" id="KW-0812">Transmembrane</keyword>
<evidence type="ECO:0000259" key="7">
    <source>
        <dbReference type="Pfam" id="PF01593"/>
    </source>
</evidence>
<keyword evidence="1" id="KW-0285">Flavoprotein</keyword>
<dbReference type="AlphaFoldDB" id="A0A2U3QJI4"/>
<dbReference type="PANTHER" id="PTHR46091:SF3">
    <property type="entry name" value="AMINE OXIDASE DOMAIN-CONTAINING PROTEIN"/>
    <property type="match status" value="1"/>
</dbReference>
<evidence type="ECO:0000313" key="9">
    <source>
        <dbReference type="Proteomes" id="UP000245125"/>
    </source>
</evidence>
<evidence type="ECO:0000313" key="8">
    <source>
        <dbReference type="EMBL" id="SPQ01529.1"/>
    </source>
</evidence>